<reference evidence="2" key="1">
    <citation type="journal article" date="2019" name="bioRxiv">
        <title>The Genome of the Zebra Mussel, Dreissena polymorpha: A Resource for Invasive Species Research.</title>
        <authorList>
            <person name="McCartney M.A."/>
            <person name="Auch B."/>
            <person name="Kono T."/>
            <person name="Mallez S."/>
            <person name="Zhang Y."/>
            <person name="Obille A."/>
            <person name="Becker A."/>
            <person name="Abrahante J.E."/>
            <person name="Garbe J."/>
            <person name="Badalamenti J.P."/>
            <person name="Herman A."/>
            <person name="Mangelson H."/>
            <person name="Liachko I."/>
            <person name="Sullivan S."/>
            <person name="Sone E.D."/>
            <person name="Koren S."/>
            <person name="Silverstein K.A.T."/>
            <person name="Beckman K.B."/>
            <person name="Gohl D.M."/>
        </authorList>
    </citation>
    <scope>NUCLEOTIDE SEQUENCE</scope>
    <source>
        <strain evidence="2">Duluth1</strain>
        <tissue evidence="2">Whole animal</tissue>
    </source>
</reference>
<protein>
    <submittedName>
        <fullName evidence="2">Uncharacterized protein</fullName>
    </submittedName>
</protein>
<organism evidence="2 3">
    <name type="scientific">Dreissena polymorpha</name>
    <name type="common">Zebra mussel</name>
    <name type="synonym">Mytilus polymorpha</name>
    <dbReference type="NCBI Taxonomy" id="45954"/>
    <lineage>
        <taxon>Eukaryota</taxon>
        <taxon>Metazoa</taxon>
        <taxon>Spiralia</taxon>
        <taxon>Lophotrochozoa</taxon>
        <taxon>Mollusca</taxon>
        <taxon>Bivalvia</taxon>
        <taxon>Autobranchia</taxon>
        <taxon>Heteroconchia</taxon>
        <taxon>Euheterodonta</taxon>
        <taxon>Imparidentia</taxon>
        <taxon>Neoheterodontei</taxon>
        <taxon>Myida</taxon>
        <taxon>Dreissenoidea</taxon>
        <taxon>Dreissenidae</taxon>
        <taxon>Dreissena</taxon>
    </lineage>
</organism>
<feature type="signal peptide" evidence="1">
    <location>
        <begin position="1"/>
        <end position="24"/>
    </location>
</feature>
<keyword evidence="3" id="KW-1185">Reference proteome</keyword>
<dbReference type="Proteomes" id="UP000828390">
    <property type="component" value="Unassembled WGS sequence"/>
</dbReference>
<accession>A0A9D4L6H4</accession>
<gene>
    <name evidence="2" type="ORF">DPMN_094688</name>
</gene>
<reference evidence="2" key="2">
    <citation type="submission" date="2020-11" db="EMBL/GenBank/DDBJ databases">
        <authorList>
            <person name="McCartney M.A."/>
            <person name="Auch B."/>
            <person name="Kono T."/>
            <person name="Mallez S."/>
            <person name="Becker A."/>
            <person name="Gohl D.M."/>
            <person name="Silverstein K.A.T."/>
            <person name="Koren S."/>
            <person name="Bechman K.B."/>
            <person name="Herman A."/>
            <person name="Abrahante J.E."/>
            <person name="Garbe J."/>
        </authorList>
    </citation>
    <scope>NUCLEOTIDE SEQUENCE</scope>
    <source>
        <strain evidence="2">Duluth1</strain>
        <tissue evidence="2">Whole animal</tissue>
    </source>
</reference>
<proteinExistence type="predicted"/>
<sequence length="67" mass="7389">MRNSISNIRIIILVLLLATNQHLAREATSLTAVAKFEQCQANNLGHVFLVGKDVSLRKCAAHCSKKE</sequence>
<dbReference type="AlphaFoldDB" id="A0A9D4L6H4"/>
<keyword evidence="1" id="KW-0732">Signal</keyword>
<feature type="chain" id="PRO_5038351270" evidence="1">
    <location>
        <begin position="25"/>
        <end position="67"/>
    </location>
</feature>
<name>A0A9D4L6H4_DREPO</name>
<evidence type="ECO:0000313" key="2">
    <source>
        <dbReference type="EMBL" id="KAH3852189.1"/>
    </source>
</evidence>
<dbReference type="EMBL" id="JAIWYP010000003">
    <property type="protein sequence ID" value="KAH3852189.1"/>
    <property type="molecule type" value="Genomic_DNA"/>
</dbReference>
<evidence type="ECO:0000313" key="3">
    <source>
        <dbReference type="Proteomes" id="UP000828390"/>
    </source>
</evidence>
<evidence type="ECO:0000256" key="1">
    <source>
        <dbReference type="SAM" id="SignalP"/>
    </source>
</evidence>
<comment type="caution">
    <text evidence="2">The sequence shown here is derived from an EMBL/GenBank/DDBJ whole genome shotgun (WGS) entry which is preliminary data.</text>
</comment>